<dbReference type="Proteomes" id="UP000186601">
    <property type="component" value="Unassembled WGS sequence"/>
</dbReference>
<dbReference type="EMBL" id="MLYV02001304">
    <property type="protein sequence ID" value="PSR70899.1"/>
    <property type="molecule type" value="Genomic_DNA"/>
</dbReference>
<organism evidence="3 4">
    <name type="scientific">Hermanssonia centrifuga</name>
    <dbReference type="NCBI Taxonomy" id="98765"/>
    <lineage>
        <taxon>Eukaryota</taxon>
        <taxon>Fungi</taxon>
        <taxon>Dikarya</taxon>
        <taxon>Basidiomycota</taxon>
        <taxon>Agaricomycotina</taxon>
        <taxon>Agaricomycetes</taxon>
        <taxon>Polyporales</taxon>
        <taxon>Meruliaceae</taxon>
        <taxon>Hermanssonia</taxon>
    </lineage>
</organism>
<keyword evidence="2" id="KW-0472">Membrane</keyword>
<feature type="transmembrane region" description="Helical" evidence="2">
    <location>
        <begin position="222"/>
        <end position="243"/>
    </location>
</feature>
<proteinExistence type="predicted"/>
<feature type="transmembrane region" description="Helical" evidence="2">
    <location>
        <begin position="112"/>
        <end position="135"/>
    </location>
</feature>
<comment type="caution">
    <text evidence="3">The sequence shown here is derived from an EMBL/GenBank/DDBJ whole genome shotgun (WGS) entry which is preliminary data.</text>
</comment>
<keyword evidence="4" id="KW-1185">Reference proteome</keyword>
<protein>
    <submittedName>
        <fullName evidence="3">Uncharacterized protein</fullName>
    </submittedName>
</protein>
<feature type="compositionally biased region" description="Polar residues" evidence="1">
    <location>
        <begin position="320"/>
        <end position="332"/>
    </location>
</feature>
<dbReference type="OrthoDB" id="5427664at2759"/>
<dbReference type="AlphaFoldDB" id="A0A2R6NF43"/>
<keyword evidence="2" id="KW-0812">Transmembrane</keyword>
<evidence type="ECO:0000256" key="1">
    <source>
        <dbReference type="SAM" id="MobiDB-lite"/>
    </source>
</evidence>
<evidence type="ECO:0000313" key="4">
    <source>
        <dbReference type="Proteomes" id="UP000186601"/>
    </source>
</evidence>
<feature type="transmembrane region" description="Helical" evidence="2">
    <location>
        <begin position="155"/>
        <end position="174"/>
    </location>
</feature>
<evidence type="ECO:0000313" key="3">
    <source>
        <dbReference type="EMBL" id="PSR70899.1"/>
    </source>
</evidence>
<feature type="transmembrane region" description="Helical" evidence="2">
    <location>
        <begin position="186"/>
        <end position="202"/>
    </location>
</feature>
<evidence type="ECO:0000256" key="2">
    <source>
        <dbReference type="SAM" id="Phobius"/>
    </source>
</evidence>
<name>A0A2R6NF43_9APHY</name>
<keyword evidence="2" id="KW-1133">Transmembrane helix</keyword>
<accession>A0A2R6NF43</accession>
<reference evidence="3 4" key="1">
    <citation type="submission" date="2018-02" db="EMBL/GenBank/DDBJ databases">
        <title>Genome sequence of the basidiomycete white-rot fungus Phlebia centrifuga.</title>
        <authorList>
            <person name="Granchi Z."/>
            <person name="Peng M."/>
            <person name="de Vries R.P."/>
            <person name="Hilden K."/>
            <person name="Makela M.R."/>
            <person name="Grigoriev I."/>
            <person name="Riley R."/>
        </authorList>
    </citation>
    <scope>NUCLEOTIDE SEQUENCE [LARGE SCALE GENOMIC DNA]</scope>
    <source>
        <strain evidence="3 4">FBCC195</strain>
    </source>
</reference>
<gene>
    <name evidence="3" type="ORF">PHLCEN_2v13213</name>
</gene>
<feature type="compositionally biased region" description="Low complexity" evidence="1">
    <location>
        <begin position="342"/>
        <end position="353"/>
    </location>
</feature>
<sequence>MLPIWRLTPGEYYESERARHALTRQDNQAPGRLSNLVASSVYSNVHKRDVKAAQKRAPHLKEQVILQWAWGIYLFVSPLYSQPECSGSTVLFMFLHSFDTSTINNLDKSYHFFVWPFWLLFCLFVTLFLVVFLALSSPNHANPNPSTSGYSGGTGISPATPVVIAWAHLAVNVVPSLKDKARQITFWVYIAAFCLWGLFIYSTEMQKRVNCVFSGENSFGGLGQITAIFVALAPLWSLSVALYKYPTLRRKQEHHRRDTSEDQESISSQEEHTALLYTRHHAPMPSEDTAYSHESIEMHRLVAIPQPSPSFPVRSRHRPSQNTPARESSTPHGSERKRGRLATRGTAAAAHVRQPSEVAAPHSDTGLMHWMDMSFPPES</sequence>
<feature type="region of interest" description="Disordered" evidence="1">
    <location>
        <begin position="305"/>
        <end position="379"/>
    </location>
</feature>